<evidence type="ECO:0000313" key="1">
    <source>
        <dbReference type="EMBL" id="PSK96702.1"/>
    </source>
</evidence>
<comment type="caution">
    <text evidence="1">The sequence shown here is derived from an EMBL/GenBank/DDBJ whole genome shotgun (WGS) entry which is preliminary data.</text>
</comment>
<keyword evidence="2" id="KW-1185">Reference proteome</keyword>
<dbReference type="Proteomes" id="UP000243528">
    <property type="component" value="Unassembled WGS sequence"/>
</dbReference>
<gene>
    <name evidence="1" type="ORF">CLV30_12584</name>
</gene>
<proteinExistence type="predicted"/>
<dbReference type="RefSeq" id="WP_106539631.1">
    <property type="nucleotide sequence ID" value="NZ_PYGE01000025.1"/>
</dbReference>
<accession>A0A2P8DHK6</accession>
<name>A0A2P8DHK6_9ACTN</name>
<dbReference type="EMBL" id="PYGE01000025">
    <property type="protein sequence ID" value="PSK96702.1"/>
    <property type="molecule type" value="Genomic_DNA"/>
</dbReference>
<protein>
    <submittedName>
        <fullName evidence="1">Uncharacterized protein</fullName>
    </submittedName>
</protein>
<dbReference type="AlphaFoldDB" id="A0A2P8DHK6"/>
<dbReference type="OrthoDB" id="5196117at2"/>
<organism evidence="1 2">
    <name type="scientific">Haloactinopolyspora alba</name>
    <dbReference type="NCBI Taxonomy" id="648780"/>
    <lineage>
        <taxon>Bacteria</taxon>
        <taxon>Bacillati</taxon>
        <taxon>Actinomycetota</taxon>
        <taxon>Actinomycetes</taxon>
        <taxon>Jiangellales</taxon>
        <taxon>Jiangellaceae</taxon>
        <taxon>Haloactinopolyspora</taxon>
    </lineage>
</organism>
<evidence type="ECO:0000313" key="2">
    <source>
        <dbReference type="Proteomes" id="UP000243528"/>
    </source>
</evidence>
<reference evidence="1 2" key="1">
    <citation type="submission" date="2018-03" db="EMBL/GenBank/DDBJ databases">
        <title>Genomic Encyclopedia of Archaeal and Bacterial Type Strains, Phase II (KMG-II): from individual species to whole genera.</title>
        <authorList>
            <person name="Goeker M."/>
        </authorList>
    </citation>
    <scope>NUCLEOTIDE SEQUENCE [LARGE SCALE GENOMIC DNA]</scope>
    <source>
        <strain evidence="1 2">DSM 45211</strain>
    </source>
</reference>
<sequence>MTTTEAEWDDDQRSLMLALAEYRDGACPCGCGGRAAETLDPANEDRYTSDPPTRCHRRTALLRAQEQLATDRQNRAPQAGALLFRADLRTDTT</sequence>